<evidence type="ECO:0008006" key="4">
    <source>
        <dbReference type="Google" id="ProtNLM"/>
    </source>
</evidence>
<evidence type="ECO:0000313" key="2">
    <source>
        <dbReference type="EMBL" id="ACP34709.1"/>
    </source>
</evidence>
<feature type="transmembrane region" description="Helical" evidence="1">
    <location>
        <begin position="191"/>
        <end position="217"/>
    </location>
</feature>
<feature type="transmembrane region" description="Helical" evidence="1">
    <location>
        <begin position="238"/>
        <end position="256"/>
    </location>
</feature>
<name>C3MM86_SACI2</name>
<dbReference type="RefSeq" id="WP_012713123.1">
    <property type="nucleotide sequence ID" value="NC_012589.1"/>
</dbReference>
<dbReference type="Proteomes" id="UP000001747">
    <property type="component" value="Chromosome"/>
</dbReference>
<feature type="transmembrane region" description="Helical" evidence="1">
    <location>
        <begin position="404"/>
        <end position="421"/>
    </location>
</feature>
<feature type="transmembrane region" description="Helical" evidence="1">
    <location>
        <begin position="130"/>
        <end position="148"/>
    </location>
</feature>
<dbReference type="HOGENOM" id="CLU_367873_0_0_2"/>
<feature type="transmembrane region" description="Helical" evidence="1">
    <location>
        <begin position="12"/>
        <end position="38"/>
    </location>
</feature>
<accession>C3MM86</accession>
<evidence type="ECO:0000256" key="1">
    <source>
        <dbReference type="SAM" id="Phobius"/>
    </source>
</evidence>
<feature type="transmembrane region" description="Helical" evidence="1">
    <location>
        <begin position="160"/>
        <end position="179"/>
    </location>
</feature>
<keyword evidence="1" id="KW-1133">Transmembrane helix</keyword>
<feature type="transmembrane region" description="Helical" evidence="1">
    <location>
        <begin position="97"/>
        <end position="118"/>
    </location>
</feature>
<keyword evidence="1" id="KW-0812">Transmembrane</keyword>
<evidence type="ECO:0000313" key="3">
    <source>
        <dbReference type="Proteomes" id="UP000001747"/>
    </source>
</evidence>
<protein>
    <recommendedName>
        <fullName evidence="4">YfhO family protein</fullName>
    </recommendedName>
</protein>
<organism evidence="2 3">
    <name type="scientific">Saccharolobus islandicus (strain L.S.2.15 / Lassen #1)</name>
    <name type="common">Sulfolobus islandicus</name>
    <dbReference type="NCBI Taxonomy" id="429572"/>
    <lineage>
        <taxon>Archaea</taxon>
        <taxon>Thermoproteota</taxon>
        <taxon>Thermoprotei</taxon>
        <taxon>Sulfolobales</taxon>
        <taxon>Sulfolobaceae</taxon>
        <taxon>Saccharolobus</taxon>
    </lineage>
</organism>
<feature type="transmembrane region" description="Helical" evidence="1">
    <location>
        <begin position="718"/>
        <end position="737"/>
    </location>
</feature>
<dbReference type="EMBL" id="CP001399">
    <property type="protein sequence ID" value="ACP34709.1"/>
    <property type="molecule type" value="Genomic_DNA"/>
</dbReference>
<dbReference type="OrthoDB" id="41895at2157"/>
<proteinExistence type="predicted"/>
<feature type="transmembrane region" description="Helical" evidence="1">
    <location>
        <begin position="330"/>
        <end position="351"/>
    </location>
</feature>
<dbReference type="KEGG" id="sis:LS215_0622"/>
<sequence length="744" mass="85247">MVELKKVSVIKLLYYLIPLFLDAALLSTYLQGGIIYWLDSNFPFNPIIWLNKIFLDYWNGPFFPGAPNAYSQDSLFIGLFIYLFYDIFHLSLYISEFLYLLIFLYLSQIGFIKLLGIIEKIFDKKIDKYTYIGALAGGFLYTWGFYAYSPPILGVNYPFFVFYSLFPLFLYFSIKYVFIDKDYITFSLFSIYLILFSGTQFAAFTFLLWAIVIYVLIMFSLWKLSKKGTLVKLMSRNAIIFLFSIVAGLEQLYQTINASIGAYSVGTHQKFLGKHIVISETLSTYESYHIQTVFSLFSNYDFVGLLVFVSLVAFVFGIEKDKISKFLLSMLFLFIFVGGLLTGIINVIPLYSLSSTPIGFAAIGLMYSIQFIFSGFVLSFTSSLIFSYVIPWAISFINSNYKKILAIIVILLILSSYIYSFRIGEYHAGFRAFNLPVNATNIFYPPSELVNTGNYLSSHAAYYNILEFPQQYASGMYDDNGTKAVWYTIYPLSDYIYGTVIKSPAVNVVYPLYKYFPSCDFKNITNYFVLLGAKYIVLNKQEYPGPGVPLGYAGGYPWNYTKFIDALSRAPNITLLMENKYYNVYVINLNVSLLYPSEGLAENLSCNQLFFLYSNNTLKAQTQSVIYGLGAINITNISDVHIKIVNNYWNEVYEIQVNASKPFYLVFDEGYSQLWEVIINGEINTHHYIANGYANAWLMPAGKYEAILELSIVSTVHLLYIITFSGLIILALIYVIYKFKNFKK</sequence>
<dbReference type="AlphaFoldDB" id="C3MM86"/>
<keyword evidence="1" id="KW-0472">Membrane</keyword>
<reference evidence="2 3" key="1">
    <citation type="journal article" date="2009" name="Proc. Natl. Acad. Sci. U.S.A.">
        <title>Biogeography of the Sulfolobus islandicus pan-genome.</title>
        <authorList>
            <person name="Reno M.L."/>
            <person name="Held N.L."/>
            <person name="Fields C.J."/>
            <person name="Burke P.V."/>
            <person name="Whitaker R.J."/>
        </authorList>
    </citation>
    <scope>NUCLEOTIDE SEQUENCE [LARGE SCALE GENOMIC DNA]</scope>
    <source>
        <strain evidence="3">L.S.2.15 / Lassen #1</strain>
    </source>
</reference>
<gene>
    <name evidence="2" type="ordered locus">LS215_0622</name>
</gene>
<dbReference type="GeneID" id="7798789"/>
<feature type="transmembrane region" description="Helical" evidence="1">
    <location>
        <begin position="302"/>
        <end position="318"/>
    </location>
</feature>